<evidence type="ECO:0000313" key="3">
    <source>
        <dbReference type="Proteomes" id="UP000053176"/>
    </source>
</evidence>
<dbReference type="Pfam" id="PF11459">
    <property type="entry name" value="AbiEi_3"/>
    <property type="match status" value="1"/>
</dbReference>
<evidence type="ECO:0000313" key="2">
    <source>
        <dbReference type="EMBL" id="KUM27020.1"/>
    </source>
</evidence>
<protein>
    <recommendedName>
        <fullName evidence="1">Transcriptional regulator AbiEi antitoxin N-terminal domain-containing protein</fullName>
    </recommendedName>
</protein>
<dbReference type="OrthoDB" id="1550938at2"/>
<dbReference type="Pfam" id="PF17194">
    <property type="entry name" value="AbiEi_3_N"/>
    <property type="match status" value="1"/>
</dbReference>
<reference evidence="2 3" key="1">
    <citation type="submission" date="2015-12" db="EMBL/GenBank/DDBJ databases">
        <title>Draft genome sequence of Mesorhizobium sp. UFLA 01-765, a multitolerant efficient symbiont and plant-growth promoting strain isolated from Zn-mining soil using Leucaena leucocephala as a trap plant.</title>
        <authorList>
            <person name="Rangel W.M."/>
            <person name="Thijs S."/>
            <person name="Longatti S.M."/>
            <person name="Moreira F.M."/>
            <person name="Weyens N."/>
            <person name="Vangronsveld J."/>
            <person name="Van Hamme J.D."/>
            <person name="Bottos E.M."/>
            <person name="Rineau F."/>
        </authorList>
    </citation>
    <scope>NUCLEOTIDE SEQUENCE [LARGE SCALE GENOMIC DNA]</scope>
    <source>
        <strain evidence="2 3">UFLA 01-765</strain>
    </source>
</reference>
<evidence type="ECO:0000259" key="1">
    <source>
        <dbReference type="Pfam" id="PF17194"/>
    </source>
</evidence>
<dbReference type="AlphaFoldDB" id="A0A117N3Z4"/>
<comment type="caution">
    <text evidence="2">The sequence shown here is derived from an EMBL/GenBank/DDBJ whole genome shotgun (WGS) entry which is preliminary data.</text>
</comment>
<organism evidence="2 3">
    <name type="scientific">Rhizobium loti</name>
    <name type="common">Mesorhizobium loti</name>
    <dbReference type="NCBI Taxonomy" id="381"/>
    <lineage>
        <taxon>Bacteria</taxon>
        <taxon>Pseudomonadati</taxon>
        <taxon>Pseudomonadota</taxon>
        <taxon>Alphaproteobacteria</taxon>
        <taxon>Hyphomicrobiales</taxon>
        <taxon>Phyllobacteriaceae</taxon>
        <taxon>Mesorhizobium</taxon>
    </lineage>
</organism>
<dbReference type="EMBL" id="LPWA01000100">
    <property type="protein sequence ID" value="KUM27020.1"/>
    <property type="molecule type" value="Genomic_DNA"/>
</dbReference>
<dbReference type="InterPro" id="IPR021561">
    <property type="entry name" value="AbiEi_3"/>
</dbReference>
<accession>A0A117N3Z4</accession>
<sequence length="280" mass="31358">MNGQSPSKLQLLLQTVPPGFLVDSAWMKRHAISRQSTSAYVARGWLERVSQGVFKRPFSAGHSSHARSGWKIPLLSAQWLMGYGFHVGGMSALDLRGHAHYLRLGDDPAIYLYGEEIPDWLVGLDTGAHFVRRRDDLFHGLSLGVDGATFSISESPDERMDLSPWLWPIRMSSPERAVLEAVADVPNTISFHAMDTTFEALVSMRPRLLSQLLVKCRSVKVKRLFFVYADKHGHPWRKHVNAAELNLGRGDRSLLAGGRLHPTYRITVPADLLPREESDA</sequence>
<gene>
    <name evidence="2" type="ORF">AU467_18450</name>
</gene>
<dbReference type="Proteomes" id="UP000053176">
    <property type="component" value="Unassembled WGS sequence"/>
</dbReference>
<feature type="domain" description="Transcriptional regulator AbiEi antitoxin N-terminal" evidence="1">
    <location>
        <begin position="7"/>
        <end position="104"/>
    </location>
</feature>
<name>A0A117N3Z4_RHILI</name>
<proteinExistence type="predicted"/>
<dbReference type="InterPro" id="IPR033455">
    <property type="entry name" value="AbiEi_3_N"/>
</dbReference>